<dbReference type="Proteomes" id="UP000593565">
    <property type="component" value="Unassembled WGS sequence"/>
</dbReference>
<dbReference type="InterPro" id="IPR045473">
    <property type="entry name" value="ASM_C"/>
</dbReference>
<dbReference type="EMBL" id="JAAGNN010000028">
    <property type="protein sequence ID" value="KAF4071044.1"/>
    <property type="molecule type" value="Genomic_DNA"/>
</dbReference>
<feature type="domain" description="Sphingomyelin phosphodiesterase C-terminal" evidence="1">
    <location>
        <begin position="1"/>
        <end position="74"/>
    </location>
</feature>
<sequence length="117" mass="13406">MTKAFGITDIQPESLHELALKFEAPDSKEFQKYFTYFMVSYNDTVTCTEECKSIQVCSVHFLDHESYSECLQKVTEEEEEPTVKDGKGVREAVQEMLNMLHPLPLEDKCQKNCSGTV</sequence>
<comment type="caution">
    <text evidence="2">The sequence shown here is derived from an EMBL/GenBank/DDBJ whole genome shotgun (WGS) entry which is preliminary data.</text>
</comment>
<evidence type="ECO:0000259" key="1">
    <source>
        <dbReference type="Pfam" id="PF19272"/>
    </source>
</evidence>
<reference evidence="2 3" key="1">
    <citation type="submission" date="2020-02" db="EMBL/GenBank/DDBJ databases">
        <title>A chromosome-scale genome assembly of the black bullhead catfish (Ameiurus melas).</title>
        <authorList>
            <person name="Wen M."/>
            <person name="Zham M."/>
            <person name="Cabau C."/>
            <person name="Klopp C."/>
            <person name="Donnadieu C."/>
            <person name="Roques C."/>
            <person name="Bouchez O."/>
            <person name="Lampietro C."/>
            <person name="Jouanno E."/>
            <person name="Herpin A."/>
            <person name="Louis A."/>
            <person name="Berthelot C."/>
            <person name="Parey E."/>
            <person name="Roest-Crollius H."/>
            <person name="Braasch I."/>
            <person name="Postlethwait J."/>
            <person name="Robinson-Rechavi M."/>
            <person name="Echchiki A."/>
            <person name="Begum T."/>
            <person name="Montfort J."/>
            <person name="Schartl M."/>
            <person name="Bobe J."/>
            <person name="Guiguen Y."/>
        </authorList>
    </citation>
    <scope>NUCLEOTIDE SEQUENCE [LARGE SCALE GENOMIC DNA]</scope>
    <source>
        <strain evidence="2">M_S1</strain>
        <tissue evidence="2">Blood</tissue>
    </source>
</reference>
<gene>
    <name evidence="2" type="ORF">AMELA_G00280510</name>
</gene>
<evidence type="ECO:0000313" key="3">
    <source>
        <dbReference type="Proteomes" id="UP000593565"/>
    </source>
</evidence>
<dbReference type="AlphaFoldDB" id="A0A7J5ZK59"/>
<name>A0A7J5ZK59_AMEME</name>
<organism evidence="2 3">
    <name type="scientific">Ameiurus melas</name>
    <name type="common">Black bullhead</name>
    <name type="synonym">Silurus melas</name>
    <dbReference type="NCBI Taxonomy" id="219545"/>
    <lineage>
        <taxon>Eukaryota</taxon>
        <taxon>Metazoa</taxon>
        <taxon>Chordata</taxon>
        <taxon>Craniata</taxon>
        <taxon>Vertebrata</taxon>
        <taxon>Euteleostomi</taxon>
        <taxon>Actinopterygii</taxon>
        <taxon>Neopterygii</taxon>
        <taxon>Teleostei</taxon>
        <taxon>Ostariophysi</taxon>
        <taxon>Siluriformes</taxon>
        <taxon>Ictaluridae</taxon>
        <taxon>Ameiurus</taxon>
    </lineage>
</organism>
<accession>A0A7J5ZK59</accession>
<proteinExistence type="predicted"/>
<evidence type="ECO:0000313" key="2">
    <source>
        <dbReference type="EMBL" id="KAF4071044.1"/>
    </source>
</evidence>
<dbReference type="Pfam" id="PF19272">
    <property type="entry name" value="ASMase_C"/>
    <property type="match status" value="1"/>
</dbReference>
<protein>
    <recommendedName>
        <fullName evidence="1">Sphingomyelin phosphodiesterase C-terminal domain-containing protein</fullName>
    </recommendedName>
</protein>
<keyword evidence="3" id="KW-1185">Reference proteome</keyword>